<organism evidence="2 3">
    <name type="scientific">Luteococcus sanguinis</name>
    <dbReference type="NCBI Taxonomy" id="174038"/>
    <lineage>
        <taxon>Bacteria</taxon>
        <taxon>Bacillati</taxon>
        <taxon>Actinomycetota</taxon>
        <taxon>Actinomycetes</taxon>
        <taxon>Propionibacteriales</taxon>
        <taxon>Propionibacteriaceae</taxon>
        <taxon>Luteococcus</taxon>
    </lineage>
</organism>
<feature type="region of interest" description="Disordered" evidence="1">
    <location>
        <begin position="30"/>
        <end position="62"/>
    </location>
</feature>
<proteinExistence type="predicted"/>
<evidence type="ECO:0000313" key="2">
    <source>
        <dbReference type="EMBL" id="MFC6396313.1"/>
    </source>
</evidence>
<dbReference type="SUPFAM" id="SSF52029">
    <property type="entry name" value="GroEL apical domain-like"/>
    <property type="match status" value="1"/>
</dbReference>
<comment type="caution">
    <text evidence="2">The sequence shown here is derived from an EMBL/GenBank/DDBJ whole genome shotgun (WGS) entry which is preliminary data.</text>
</comment>
<evidence type="ECO:0000256" key="1">
    <source>
        <dbReference type="SAM" id="MobiDB-lite"/>
    </source>
</evidence>
<keyword evidence="3" id="KW-1185">Reference proteome</keyword>
<dbReference type="RefSeq" id="WP_343885050.1">
    <property type="nucleotide sequence ID" value="NZ_BAAAKI010000004.1"/>
</dbReference>
<reference evidence="3" key="1">
    <citation type="journal article" date="2019" name="Int. J. Syst. Evol. Microbiol.">
        <title>The Global Catalogue of Microorganisms (GCM) 10K type strain sequencing project: providing services to taxonomists for standard genome sequencing and annotation.</title>
        <authorList>
            <consortium name="The Broad Institute Genomics Platform"/>
            <consortium name="The Broad Institute Genome Sequencing Center for Infectious Disease"/>
            <person name="Wu L."/>
            <person name="Ma J."/>
        </authorList>
    </citation>
    <scope>NUCLEOTIDE SEQUENCE [LARGE SCALE GENOMIC DNA]</scope>
    <source>
        <strain evidence="3">CGMCC 1.15277</strain>
    </source>
</reference>
<dbReference type="Proteomes" id="UP001596266">
    <property type="component" value="Unassembled WGS sequence"/>
</dbReference>
<dbReference type="InterPro" id="IPR027409">
    <property type="entry name" value="GroEL-like_apical_dom_sf"/>
</dbReference>
<gene>
    <name evidence="2" type="ORF">ACFP57_04825</name>
</gene>
<dbReference type="EMBL" id="JBHSUA010000009">
    <property type="protein sequence ID" value="MFC6396313.1"/>
    <property type="molecule type" value="Genomic_DNA"/>
</dbReference>
<sequence length="214" mass="22021">MEGPLVILACGLLLLAVAALRDRQTRLAAERTMSEAPERAGLDDAPTPSYVTPPDADAPRELPELSDDQLSAWQQARTSGTQFAVRLDDARFATSPGRLGLANAMVVAAGEPVTSIRELLPSCTAAIEAKRPLVVVAPAIASEVATTLAVNLYRGTLTAAVLIGEADECARLAQAVGGRAVTSAQLQSGLAPEHFAGTAARLVADADGAAITEA</sequence>
<name>A0ABW1WZT0_9ACTN</name>
<dbReference type="Gene3D" id="3.50.7.10">
    <property type="entry name" value="GroEL"/>
    <property type="match status" value="1"/>
</dbReference>
<protein>
    <submittedName>
        <fullName evidence="2">Uncharacterized protein</fullName>
    </submittedName>
</protein>
<feature type="compositionally biased region" description="Basic and acidic residues" evidence="1">
    <location>
        <begin position="30"/>
        <end position="42"/>
    </location>
</feature>
<accession>A0ABW1WZT0</accession>
<evidence type="ECO:0000313" key="3">
    <source>
        <dbReference type="Proteomes" id="UP001596266"/>
    </source>
</evidence>